<reference evidence="10" key="1">
    <citation type="journal article" date="2019" name="Int. J. Syst. Evol. Microbiol.">
        <title>The Global Catalogue of Microorganisms (GCM) 10K type strain sequencing project: providing services to taxonomists for standard genome sequencing and annotation.</title>
        <authorList>
            <consortium name="The Broad Institute Genomics Platform"/>
            <consortium name="The Broad Institute Genome Sequencing Center for Infectious Disease"/>
            <person name="Wu L."/>
            <person name="Ma J."/>
        </authorList>
    </citation>
    <scope>NUCLEOTIDE SEQUENCE [LARGE SCALE GENOMIC DNA]</scope>
    <source>
        <strain evidence="10">JCM 18715</strain>
    </source>
</reference>
<dbReference type="InterPro" id="IPR004089">
    <property type="entry name" value="MCPsignal_dom"/>
</dbReference>
<dbReference type="Proteomes" id="UP001500547">
    <property type="component" value="Unassembled WGS sequence"/>
</dbReference>
<proteinExistence type="inferred from homology"/>
<name>A0ABP9QMT9_9RHOO</name>
<dbReference type="PRINTS" id="PR00260">
    <property type="entry name" value="CHEMTRNSDUCR"/>
</dbReference>
<organism evidence="9 10">
    <name type="scientific">Viridibacterium curvum</name>
    <dbReference type="NCBI Taxonomy" id="1101404"/>
    <lineage>
        <taxon>Bacteria</taxon>
        <taxon>Pseudomonadati</taxon>
        <taxon>Pseudomonadota</taxon>
        <taxon>Betaproteobacteria</taxon>
        <taxon>Rhodocyclales</taxon>
        <taxon>Rhodocyclaceae</taxon>
        <taxon>Viridibacterium</taxon>
    </lineage>
</organism>
<dbReference type="SUPFAM" id="SSF58104">
    <property type="entry name" value="Methyl-accepting chemotaxis protein (MCP) signaling domain"/>
    <property type="match status" value="1"/>
</dbReference>
<dbReference type="SMART" id="SM00283">
    <property type="entry name" value="MA"/>
    <property type="match status" value="1"/>
</dbReference>
<dbReference type="PROSITE" id="PS50111">
    <property type="entry name" value="CHEMOTAXIS_TRANSDUC_2"/>
    <property type="match status" value="1"/>
</dbReference>
<dbReference type="PROSITE" id="PS50885">
    <property type="entry name" value="HAMP"/>
    <property type="match status" value="1"/>
</dbReference>
<sequence>MQLNITQRIFAMAAAAVVALLLVSCLGFAAVSRLSSTIDHANDNTMPSVETLASVQLNLMRLMLSVRTLISAPVNEIENSVQRLEAARRDLEKQLDAYEKLISDEEDKRLLGADRTTIAAFVATLPPIIEKARVFERANATELADRTMRPPAAAAMEALEAHRAYNAKLAKVEQAEAQRVVTVEVWISLIAAALGLGVIVGVTLWTQQSIRRSVASFSDIVLRMQRDKDLSLRAPILQHDEIGTIAKAFNSLVDSLHSGMKDVALNAGKVSQASGELARTASEVASAAEQQSSSASQMAAAVEQMTVSIAHVNDRATDANRISRESGKVAEAGAHTIEQTVTDINSIATTVADTSGAIRKLGEQSNNISSMVSVIREVADQTNLLALNAAIEAARAGEQGRGFAVVADEVRKLAERTAKSTQDITSLVEAVRSSAQDAVGVMDQTVERVSRGVERAGEASEAIAHIGRDSHTAVGVVGEIAEAIAEQSSAMTNIAQQVERIAQMAEECTSAASGSADSARQLDALAGAMQRFVSGYRL</sequence>
<dbReference type="CDD" id="cd11386">
    <property type="entry name" value="MCP_signal"/>
    <property type="match status" value="1"/>
</dbReference>
<accession>A0ABP9QMT9</accession>
<dbReference type="EMBL" id="BAABLD010000008">
    <property type="protein sequence ID" value="GAA5164568.1"/>
    <property type="molecule type" value="Genomic_DNA"/>
</dbReference>
<evidence type="ECO:0000256" key="2">
    <source>
        <dbReference type="ARBA" id="ARBA00029447"/>
    </source>
</evidence>
<evidence type="ECO:0000259" key="8">
    <source>
        <dbReference type="PROSITE" id="PS50885"/>
    </source>
</evidence>
<dbReference type="Pfam" id="PF00672">
    <property type="entry name" value="HAMP"/>
    <property type="match status" value="1"/>
</dbReference>
<keyword evidence="10" id="KW-1185">Reference proteome</keyword>
<evidence type="ECO:0000256" key="1">
    <source>
        <dbReference type="ARBA" id="ARBA00023224"/>
    </source>
</evidence>
<feature type="domain" description="Methyl-accepting transducer" evidence="7">
    <location>
        <begin position="266"/>
        <end position="502"/>
    </location>
</feature>
<dbReference type="PANTHER" id="PTHR32089">
    <property type="entry name" value="METHYL-ACCEPTING CHEMOTAXIS PROTEIN MCPB"/>
    <property type="match status" value="1"/>
</dbReference>
<dbReference type="PANTHER" id="PTHR32089:SF112">
    <property type="entry name" value="LYSOZYME-LIKE PROTEIN-RELATED"/>
    <property type="match status" value="1"/>
</dbReference>
<comment type="caution">
    <text evidence="9">The sequence shown here is derived from an EMBL/GenBank/DDBJ whole genome shotgun (WGS) entry which is preliminary data.</text>
</comment>
<keyword evidence="6" id="KW-0732">Signal</keyword>
<keyword evidence="1 3" id="KW-0807">Transducer</keyword>
<dbReference type="Gene3D" id="1.10.287.950">
    <property type="entry name" value="Methyl-accepting chemotaxis protein"/>
    <property type="match status" value="1"/>
</dbReference>
<dbReference type="InterPro" id="IPR003660">
    <property type="entry name" value="HAMP_dom"/>
</dbReference>
<keyword evidence="5" id="KW-0812">Transmembrane</keyword>
<evidence type="ECO:0000313" key="10">
    <source>
        <dbReference type="Proteomes" id="UP001500547"/>
    </source>
</evidence>
<dbReference type="RefSeq" id="WP_345532654.1">
    <property type="nucleotide sequence ID" value="NZ_BAABLD010000008.1"/>
</dbReference>
<evidence type="ECO:0000259" key="7">
    <source>
        <dbReference type="PROSITE" id="PS50111"/>
    </source>
</evidence>
<feature type="domain" description="HAMP" evidence="8">
    <location>
        <begin position="208"/>
        <end position="261"/>
    </location>
</feature>
<gene>
    <name evidence="9" type="ORF">GCM10025770_18740</name>
</gene>
<feature type="signal peptide" evidence="6">
    <location>
        <begin position="1"/>
        <end position="29"/>
    </location>
</feature>
<keyword evidence="5" id="KW-0472">Membrane</keyword>
<comment type="similarity">
    <text evidence="2">Belongs to the methyl-accepting chemotaxis (MCP) protein family.</text>
</comment>
<dbReference type="InterPro" id="IPR024478">
    <property type="entry name" value="HlyB_4HB_MCP"/>
</dbReference>
<evidence type="ECO:0000256" key="5">
    <source>
        <dbReference type="SAM" id="Phobius"/>
    </source>
</evidence>
<feature type="coiled-coil region" evidence="4">
    <location>
        <begin position="74"/>
        <end position="108"/>
    </location>
</feature>
<dbReference type="CDD" id="cd06225">
    <property type="entry name" value="HAMP"/>
    <property type="match status" value="1"/>
</dbReference>
<evidence type="ECO:0000313" key="9">
    <source>
        <dbReference type="EMBL" id="GAA5164568.1"/>
    </source>
</evidence>
<evidence type="ECO:0000256" key="4">
    <source>
        <dbReference type="SAM" id="Coils"/>
    </source>
</evidence>
<keyword evidence="4" id="KW-0175">Coiled coil</keyword>
<dbReference type="Pfam" id="PF12729">
    <property type="entry name" value="4HB_MCP_1"/>
    <property type="match status" value="1"/>
</dbReference>
<keyword evidence="5" id="KW-1133">Transmembrane helix</keyword>
<protein>
    <submittedName>
        <fullName evidence="9">Methyl-accepting chemotaxis protein</fullName>
    </submittedName>
</protein>
<feature type="transmembrane region" description="Helical" evidence="5">
    <location>
        <begin position="185"/>
        <end position="205"/>
    </location>
</feature>
<evidence type="ECO:0000256" key="3">
    <source>
        <dbReference type="PROSITE-ProRule" id="PRU00284"/>
    </source>
</evidence>
<evidence type="ECO:0000256" key="6">
    <source>
        <dbReference type="SAM" id="SignalP"/>
    </source>
</evidence>
<dbReference type="SMART" id="SM00304">
    <property type="entry name" value="HAMP"/>
    <property type="match status" value="1"/>
</dbReference>
<dbReference type="Pfam" id="PF00015">
    <property type="entry name" value="MCPsignal"/>
    <property type="match status" value="1"/>
</dbReference>
<feature type="chain" id="PRO_5046218478" evidence="6">
    <location>
        <begin position="30"/>
        <end position="538"/>
    </location>
</feature>
<dbReference type="InterPro" id="IPR004090">
    <property type="entry name" value="Chemotax_Me-accpt_rcpt"/>
</dbReference>